<accession>A0YAI8</accession>
<sequence length="138" mass="14903">MKKSMFTLIISITMAFPVAAETLTVVIKNVESANGYIMLVILASEQEFDGDIEAIASMKQRSLAGDNTFTVGNLPEGDYGFRIMHDKNSNGELDSNFVGMPTEPWGFSNNATGTMGPPGWSDVKFSLSGKATQIITLN</sequence>
<evidence type="ECO:0000313" key="3">
    <source>
        <dbReference type="Proteomes" id="UP000004931"/>
    </source>
</evidence>
<organism evidence="2 3">
    <name type="scientific">marine gamma proteobacterium HTCC2143</name>
    <dbReference type="NCBI Taxonomy" id="247633"/>
    <lineage>
        <taxon>Bacteria</taxon>
        <taxon>Pseudomonadati</taxon>
        <taxon>Pseudomonadota</taxon>
        <taxon>Gammaproteobacteria</taxon>
        <taxon>Cellvibrionales</taxon>
        <taxon>Spongiibacteraceae</taxon>
        <taxon>BD1-7 clade</taxon>
    </lineage>
</organism>
<feature type="signal peptide" evidence="1">
    <location>
        <begin position="1"/>
        <end position="20"/>
    </location>
</feature>
<keyword evidence="3" id="KW-1185">Reference proteome</keyword>
<comment type="caution">
    <text evidence="2">The sequence shown here is derived from an EMBL/GenBank/DDBJ whole genome shotgun (WGS) entry which is preliminary data.</text>
</comment>
<evidence type="ECO:0000256" key="1">
    <source>
        <dbReference type="SAM" id="SignalP"/>
    </source>
</evidence>
<dbReference type="OrthoDB" id="9788332at2"/>
<reference evidence="2 3" key="1">
    <citation type="journal article" date="2010" name="J. Bacteriol.">
        <title>Genome sequence of the oligotrophic marine Gammaproteobacterium HTCC2143, isolated from the Oregon Coast.</title>
        <authorList>
            <person name="Oh H.M."/>
            <person name="Kang I."/>
            <person name="Ferriera S."/>
            <person name="Giovannoni S.J."/>
            <person name="Cho J.C."/>
        </authorList>
    </citation>
    <scope>NUCLEOTIDE SEQUENCE [LARGE SCALE GENOMIC DNA]</scope>
    <source>
        <strain evidence="2 3">HTCC2143</strain>
    </source>
</reference>
<dbReference type="Pfam" id="PF09912">
    <property type="entry name" value="DUF2141"/>
    <property type="match status" value="1"/>
</dbReference>
<keyword evidence="1" id="KW-0732">Signal</keyword>
<gene>
    <name evidence="2" type="ORF">GP2143_17841</name>
</gene>
<dbReference type="eggNOG" id="COG4704">
    <property type="taxonomic scope" value="Bacteria"/>
</dbReference>
<dbReference type="EMBL" id="AAVT01000001">
    <property type="protein sequence ID" value="EAW33142.1"/>
    <property type="molecule type" value="Genomic_DNA"/>
</dbReference>
<protein>
    <recommendedName>
        <fullName evidence="4">DUF2141 domain-containing protein</fullName>
    </recommendedName>
</protein>
<dbReference type="AlphaFoldDB" id="A0YAI8"/>
<feature type="chain" id="PRO_5002630849" description="DUF2141 domain-containing protein" evidence="1">
    <location>
        <begin position="21"/>
        <end position="138"/>
    </location>
</feature>
<proteinExistence type="predicted"/>
<dbReference type="InterPro" id="IPR018673">
    <property type="entry name" value="DUF2141"/>
</dbReference>
<dbReference type="Proteomes" id="UP000004931">
    <property type="component" value="Unassembled WGS sequence"/>
</dbReference>
<evidence type="ECO:0008006" key="4">
    <source>
        <dbReference type="Google" id="ProtNLM"/>
    </source>
</evidence>
<name>A0YAI8_9GAMM</name>
<evidence type="ECO:0000313" key="2">
    <source>
        <dbReference type="EMBL" id="EAW33142.1"/>
    </source>
</evidence>
<dbReference type="STRING" id="247633.GP2143_17841"/>